<dbReference type="Proteomes" id="UP000031501">
    <property type="component" value="Chromosome"/>
</dbReference>
<dbReference type="RefSeq" id="WP_039654424.1">
    <property type="nucleotide sequence ID" value="NZ_CP021080.1"/>
</dbReference>
<sequence>MRVDPPEGALRPRTEAETTADAEAAAFVERTGRPAAGSPDDVLGTLLGITGTTAPPAPFGTTGTSVRAATATCDTGPTALPPGSSALVPAVRHARV</sequence>
<feature type="region of interest" description="Disordered" evidence="1">
    <location>
        <begin position="73"/>
        <end position="96"/>
    </location>
</feature>
<organism evidence="2 3">
    <name type="scientific">Streptomyces pluripotens</name>
    <dbReference type="NCBI Taxonomy" id="1355015"/>
    <lineage>
        <taxon>Bacteria</taxon>
        <taxon>Bacillati</taxon>
        <taxon>Actinomycetota</taxon>
        <taxon>Actinomycetes</taxon>
        <taxon>Kitasatosporales</taxon>
        <taxon>Streptomycetaceae</taxon>
        <taxon>Streptomyces</taxon>
    </lineage>
</organism>
<name>A0A221NZ12_9ACTN</name>
<feature type="compositionally biased region" description="Basic and acidic residues" evidence="1">
    <location>
        <begin position="1"/>
        <end position="16"/>
    </location>
</feature>
<accession>A0A221NZ12</accession>
<feature type="region of interest" description="Disordered" evidence="1">
    <location>
        <begin position="1"/>
        <end position="21"/>
    </location>
</feature>
<reference evidence="2 3" key="1">
    <citation type="submission" date="2017-07" db="EMBL/GenBank/DDBJ databases">
        <title>Genome sequence of Streptomyces pluripotens MUSC 137T.</title>
        <authorList>
            <person name="Ser H.-L."/>
            <person name="Lee L.-H."/>
        </authorList>
    </citation>
    <scope>NUCLEOTIDE SEQUENCE [LARGE SCALE GENOMIC DNA]</scope>
    <source>
        <strain evidence="2 3">MUSC 137</strain>
    </source>
</reference>
<keyword evidence="3" id="KW-1185">Reference proteome</keyword>
<gene>
    <name evidence="2" type="ORF">LK07_12595</name>
</gene>
<evidence type="ECO:0000313" key="2">
    <source>
        <dbReference type="EMBL" id="ASN24735.1"/>
    </source>
</evidence>
<evidence type="ECO:0000313" key="3">
    <source>
        <dbReference type="Proteomes" id="UP000031501"/>
    </source>
</evidence>
<dbReference type="AlphaFoldDB" id="A0A221NZ12"/>
<proteinExistence type="predicted"/>
<dbReference type="EMBL" id="CP022433">
    <property type="protein sequence ID" value="ASN24735.1"/>
    <property type="molecule type" value="Genomic_DNA"/>
</dbReference>
<protein>
    <submittedName>
        <fullName evidence="2">Uncharacterized protein</fullName>
    </submittedName>
</protein>
<evidence type="ECO:0000256" key="1">
    <source>
        <dbReference type="SAM" id="MobiDB-lite"/>
    </source>
</evidence>
<dbReference type="KEGG" id="splu:LK06_011470"/>